<dbReference type="AlphaFoldDB" id="A0A9Q5N9B6"/>
<accession>A0A9Q5N9B6</accession>
<keyword evidence="2" id="KW-1133">Transmembrane helix</keyword>
<sequence>MSAAQTQTPKGLFSAKPAGWKKPGQPGSPNLDAAEKAQAPQRITADGPEKPKKSCTPQKIAFRTFIQPYKKRYASCKVIAIIVTAIVMVVLIIVLLLFCGVFQEAKERAESHAIGEVLQDYSLSHTPHSTATISN</sequence>
<organism evidence="3 4">
    <name type="scientific">Sanghuangporus baumii</name>
    <name type="common">Phellinus baumii</name>
    <dbReference type="NCBI Taxonomy" id="108892"/>
    <lineage>
        <taxon>Eukaryota</taxon>
        <taxon>Fungi</taxon>
        <taxon>Dikarya</taxon>
        <taxon>Basidiomycota</taxon>
        <taxon>Agaricomycotina</taxon>
        <taxon>Agaricomycetes</taxon>
        <taxon>Hymenochaetales</taxon>
        <taxon>Hymenochaetaceae</taxon>
        <taxon>Sanghuangporus</taxon>
    </lineage>
</organism>
<dbReference type="EMBL" id="LNZH02000211">
    <property type="protein sequence ID" value="OCB85249.1"/>
    <property type="molecule type" value="Genomic_DNA"/>
</dbReference>
<proteinExistence type="predicted"/>
<evidence type="ECO:0000256" key="1">
    <source>
        <dbReference type="SAM" id="MobiDB-lite"/>
    </source>
</evidence>
<keyword evidence="2" id="KW-0812">Transmembrane</keyword>
<reference evidence="3" key="1">
    <citation type="submission" date="2016-06" db="EMBL/GenBank/DDBJ databases">
        <title>Draft Genome sequence of the fungus Inonotus baumii.</title>
        <authorList>
            <person name="Zhu H."/>
            <person name="Lin W."/>
        </authorList>
    </citation>
    <scope>NUCLEOTIDE SEQUENCE</scope>
    <source>
        <strain evidence="3">821</strain>
    </source>
</reference>
<dbReference type="Proteomes" id="UP000757232">
    <property type="component" value="Unassembled WGS sequence"/>
</dbReference>
<name>A0A9Q5N9B6_SANBA</name>
<evidence type="ECO:0000313" key="3">
    <source>
        <dbReference type="EMBL" id="OCB85249.1"/>
    </source>
</evidence>
<gene>
    <name evidence="3" type="ORF">A7U60_g7876</name>
</gene>
<feature type="transmembrane region" description="Helical" evidence="2">
    <location>
        <begin position="78"/>
        <end position="98"/>
    </location>
</feature>
<evidence type="ECO:0000313" key="4">
    <source>
        <dbReference type="Proteomes" id="UP000757232"/>
    </source>
</evidence>
<protein>
    <submittedName>
        <fullName evidence="3">Uncharacterized protein</fullName>
    </submittedName>
</protein>
<feature type="region of interest" description="Disordered" evidence="1">
    <location>
        <begin position="1"/>
        <end position="55"/>
    </location>
</feature>
<keyword evidence="4" id="KW-1185">Reference proteome</keyword>
<evidence type="ECO:0000256" key="2">
    <source>
        <dbReference type="SAM" id="Phobius"/>
    </source>
</evidence>
<keyword evidence="2" id="KW-0472">Membrane</keyword>
<comment type="caution">
    <text evidence="3">The sequence shown here is derived from an EMBL/GenBank/DDBJ whole genome shotgun (WGS) entry which is preliminary data.</text>
</comment>